<evidence type="ECO:0000256" key="8">
    <source>
        <dbReference type="ARBA" id="ARBA00049547"/>
    </source>
</evidence>
<dbReference type="GO" id="GO:0005737">
    <property type="term" value="C:cytoplasm"/>
    <property type="evidence" value="ECO:0007669"/>
    <property type="project" value="TreeGrafter"/>
</dbReference>
<evidence type="ECO:0000259" key="9">
    <source>
        <dbReference type="Pfam" id="PF01266"/>
    </source>
</evidence>
<evidence type="ECO:0000313" key="10">
    <source>
        <dbReference type="EMBL" id="POF63425.1"/>
    </source>
</evidence>
<comment type="similarity">
    <text evidence="2">Belongs to the DAMOX/DASOX family.</text>
</comment>
<organism evidence="10 11">
    <name type="scientific">Novacetimonas maltaceti</name>
    <dbReference type="NCBI Taxonomy" id="1203393"/>
    <lineage>
        <taxon>Bacteria</taxon>
        <taxon>Pseudomonadati</taxon>
        <taxon>Pseudomonadota</taxon>
        <taxon>Alphaproteobacteria</taxon>
        <taxon>Acetobacterales</taxon>
        <taxon>Acetobacteraceae</taxon>
        <taxon>Novacetimonas</taxon>
    </lineage>
</organism>
<dbReference type="SUPFAM" id="SSF51971">
    <property type="entry name" value="Nucleotide-binding domain"/>
    <property type="match status" value="1"/>
</dbReference>
<protein>
    <recommendedName>
        <fullName evidence="7">D-amino-acid oxidase</fullName>
        <ecNumber evidence="6">1.4.3.3</ecNumber>
    </recommendedName>
</protein>
<accession>A0A2S3W3G1</accession>
<evidence type="ECO:0000256" key="2">
    <source>
        <dbReference type="ARBA" id="ARBA00006730"/>
    </source>
</evidence>
<comment type="caution">
    <text evidence="10">The sequence shown here is derived from an EMBL/GenBank/DDBJ whole genome shotgun (WGS) entry which is preliminary data.</text>
</comment>
<dbReference type="GO" id="GO:0071949">
    <property type="term" value="F:FAD binding"/>
    <property type="evidence" value="ECO:0007669"/>
    <property type="project" value="InterPro"/>
</dbReference>
<reference evidence="10 11" key="1">
    <citation type="submission" date="2018-01" db="EMBL/GenBank/DDBJ databases">
        <title>Draft Genome Sequence of Komagataeibacter maltaceti LMG 1529, a Vinegar Producing Acetic Acid Bacterium Isolated from Malt Vinegar Brewery Acetifiers.</title>
        <authorList>
            <person name="Zhang Q."/>
            <person name="Hollensteiner J."/>
            <person name="Poehlein A."/>
            <person name="Daniel R."/>
        </authorList>
    </citation>
    <scope>NUCLEOTIDE SEQUENCE [LARGE SCALE GENOMIC DNA]</scope>
    <source>
        <strain evidence="10 11">LMG 1529</strain>
    </source>
</reference>
<dbReference type="PROSITE" id="PS51318">
    <property type="entry name" value="TAT"/>
    <property type="match status" value="1"/>
</dbReference>
<feature type="domain" description="FAD dependent oxidoreductase" evidence="9">
    <location>
        <begin position="113"/>
        <end position="372"/>
    </location>
</feature>
<dbReference type="GO" id="GO:0003884">
    <property type="term" value="F:D-amino-acid oxidase activity"/>
    <property type="evidence" value="ECO:0007669"/>
    <property type="project" value="UniProtKB-EC"/>
</dbReference>
<dbReference type="InterPro" id="IPR006311">
    <property type="entry name" value="TAT_signal"/>
</dbReference>
<dbReference type="OrthoDB" id="246701at2"/>
<evidence type="ECO:0000256" key="5">
    <source>
        <dbReference type="ARBA" id="ARBA00023002"/>
    </source>
</evidence>
<evidence type="ECO:0000256" key="6">
    <source>
        <dbReference type="ARBA" id="ARBA00039101"/>
    </source>
</evidence>
<dbReference type="Gene3D" id="3.40.50.720">
    <property type="entry name" value="NAD(P)-binding Rossmann-like Domain"/>
    <property type="match status" value="2"/>
</dbReference>
<dbReference type="PANTHER" id="PTHR11530">
    <property type="entry name" value="D-AMINO ACID OXIDASE"/>
    <property type="match status" value="1"/>
</dbReference>
<dbReference type="GO" id="GO:0019478">
    <property type="term" value="P:D-amino acid catabolic process"/>
    <property type="evidence" value="ECO:0007669"/>
    <property type="project" value="TreeGrafter"/>
</dbReference>
<evidence type="ECO:0000313" key="11">
    <source>
        <dbReference type="Proteomes" id="UP000237344"/>
    </source>
</evidence>
<proteinExistence type="inferred from homology"/>
<dbReference type="EC" id="1.4.3.3" evidence="6"/>
<dbReference type="PANTHER" id="PTHR11530:SF11">
    <property type="entry name" value="D-ASPARTATE OXIDASE"/>
    <property type="match status" value="1"/>
</dbReference>
<dbReference type="InterPro" id="IPR006181">
    <property type="entry name" value="D-amino_acid_oxidase_CS"/>
</dbReference>
<dbReference type="InterPro" id="IPR006076">
    <property type="entry name" value="FAD-dep_OxRdtase"/>
</dbReference>
<evidence type="ECO:0000256" key="7">
    <source>
        <dbReference type="ARBA" id="ARBA00039751"/>
    </source>
</evidence>
<keyword evidence="11" id="KW-1185">Reference proteome</keyword>
<dbReference type="AlphaFoldDB" id="A0A2S3W3G1"/>
<sequence length="391" mass="43431">MTRPFHRRKALMTAASLAGLSALPGCAGARSRRHDLDADVRHLPVIRARNDRIDRITVCLRPFRAAGPRLEVEQVGRKSVVHNYGHGGSGWSLSWGTAKLAVERAAISPGQKIGVIGCGAIGLTTAIVAQQAGAQVTIYAQETPPFVRSARASGSWTPSSRIVKTSNLTPEFAARWEQMARYSFSCYQNLQGLPGNPIEWDTFYGLKSRDARPTPPDPIGFAELGDRIRDIEPQGNRVPVHDARLPYCEVLKQPNLIFNVTTYADYLMRQFFERGGKIRTMTLHHPSELTALPDPVFINCTGYGARALWNDESIIPVRGQIAWLIPQPEALFSMEYENVYVVSRRDGIVVQWQGEDMGHGYNRTDETPNVDEARRGVSIINGLYKSMGYNV</sequence>
<gene>
    <name evidence="10" type="ORF">KMAL_09810</name>
</gene>
<keyword evidence="3" id="KW-0285">Flavoprotein</keyword>
<dbReference type="Pfam" id="PF01266">
    <property type="entry name" value="DAO"/>
    <property type="match status" value="1"/>
</dbReference>
<dbReference type="InterPro" id="IPR023209">
    <property type="entry name" value="DAO"/>
</dbReference>
<evidence type="ECO:0000256" key="1">
    <source>
        <dbReference type="ARBA" id="ARBA00001974"/>
    </source>
</evidence>
<evidence type="ECO:0000256" key="4">
    <source>
        <dbReference type="ARBA" id="ARBA00022827"/>
    </source>
</evidence>
<keyword evidence="5" id="KW-0560">Oxidoreductase</keyword>
<evidence type="ECO:0000256" key="3">
    <source>
        <dbReference type="ARBA" id="ARBA00022630"/>
    </source>
</evidence>
<dbReference type="RefSeq" id="WP_110094633.1">
    <property type="nucleotide sequence ID" value="NZ_NKUE01000006.1"/>
</dbReference>
<dbReference type="EMBL" id="POTC01000008">
    <property type="protein sequence ID" value="POF63425.1"/>
    <property type="molecule type" value="Genomic_DNA"/>
</dbReference>
<dbReference type="Proteomes" id="UP000237344">
    <property type="component" value="Unassembled WGS sequence"/>
</dbReference>
<name>A0A2S3W3G1_9PROT</name>
<keyword evidence="4" id="KW-0274">FAD</keyword>
<comment type="cofactor">
    <cofactor evidence="1">
        <name>FAD</name>
        <dbReference type="ChEBI" id="CHEBI:57692"/>
    </cofactor>
</comment>
<comment type="catalytic activity">
    <reaction evidence="8">
        <text>a D-alpha-amino acid + O2 + H2O = a 2-oxocarboxylate + H2O2 + NH4(+)</text>
        <dbReference type="Rhea" id="RHEA:21816"/>
        <dbReference type="ChEBI" id="CHEBI:15377"/>
        <dbReference type="ChEBI" id="CHEBI:15379"/>
        <dbReference type="ChEBI" id="CHEBI:16240"/>
        <dbReference type="ChEBI" id="CHEBI:28938"/>
        <dbReference type="ChEBI" id="CHEBI:35179"/>
        <dbReference type="ChEBI" id="CHEBI:59871"/>
        <dbReference type="EC" id="1.4.3.3"/>
    </reaction>
    <physiologicalReaction direction="left-to-right" evidence="8">
        <dbReference type="Rhea" id="RHEA:21817"/>
    </physiologicalReaction>
</comment>
<dbReference type="PROSITE" id="PS00677">
    <property type="entry name" value="DAO"/>
    <property type="match status" value="1"/>
</dbReference>